<evidence type="ECO:0000313" key="3">
    <source>
        <dbReference type="EMBL" id="KNC54551.1"/>
    </source>
</evidence>
<dbReference type="CDD" id="cd00821">
    <property type="entry name" value="PH"/>
    <property type="match status" value="1"/>
</dbReference>
<dbReference type="GeneID" id="25568631"/>
<dbReference type="EMBL" id="GL349491">
    <property type="protein sequence ID" value="KNC54551.1"/>
    <property type="molecule type" value="Genomic_DNA"/>
</dbReference>
<feature type="region of interest" description="Disordered" evidence="1">
    <location>
        <begin position="133"/>
        <end position="162"/>
    </location>
</feature>
<dbReference type="RefSeq" id="XP_013753567.1">
    <property type="nucleotide sequence ID" value="XM_013898113.1"/>
</dbReference>
<feature type="compositionally biased region" description="Low complexity" evidence="1">
    <location>
        <begin position="230"/>
        <end position="244"/>
    </location>
</feature>
<feature type="compositionally biased region" description="Pro residues" evidence="1">
    <location>
        <begin position="133"/>
        <end position="145"/>
    </location>
</feature>
<proteinExistence type="predicted"/>
<reference evidence="3 4" key="1">
    <citation type="submission" date="2010-05" db="EMBL/GenBank/DDBJ databases">
        <title>The Genome Sequence of Thecamonas trahens ATCC 50062.</title>
        <authorList>
            <consortium name="The Broad Institute Genome Sequencing Platform"/>
            <person name="Russ C."/>
            <person name="Cuomo C."/>
            <person name="Shea T."/>
            <person name="Young S.K."/>
            <person name="Zeng Q."/>
            <person name="Koehrsen M."/>
            <person name="Haas B."/>
            <person name="Borodovsky M."/>
            <person name="Guigo R."/>
            <person name="Alvarado L."/>
            <person name="Berlin A."/>
            <person name="Bochicchio J."/>
            <person name="Borenstein D."/>
            <person name="Chapman S."/>
            <person name="Chen Z."/>
            <person name="Freedman E."/>
            <person name="Gellesch M."/>
            <person name="Goldberg J."/>
            <person name="Griggs A."/>
            <person name="Gujja S."/>
            <person name="Heilman E."/>
            <person name="Heiman D."/>
            <person name="Hepburn T."/>
            <person name="Howarth C."/>
            <person name="Jen D."/>
            <person name="Larson L."/>
            <person name="Mehta T."/>
            <person name="Park D."/>
            <person name="Pearson M."/>
            <person name="Roberts A."/>
            <person name="Saif S."/>
            <person name="Shenoy N."/>
            <person name="Sisk P."/>
            <person name="Stolte C."/>
            <person name="Sykes S."/>
            <person name="Thomson T."/>
            <person name="Walk T."/>
            <person name="White J."/>
            <person name="Yandava C."/>
            <person name="Burger G."/>
            <person name="Gray M.W."/>
            <person name="Holland P.W.H."/>
            <person name="King N."/>
            <person name="Lang F.B.F."/>
            <person name="Roger A.J."/>
            <person name="Ruiz-Trillo I."/>
            <person name="Lander E."/>
            <person name="Nusbaum C."/>
        </authorList>
    </citation>
    <scope>NUCLEOTIDE SEQUENCE [LARGE SCALE GENOMIC DNA]</scope>
    <source>
        <strain evidence="3 4">ATCC 50062</strain>
    </source>
</reference>
<dbReference type="InterPro" id="IPR001849">
    <property type="entry name" value="PH_domain"/>
</dbReference>
<evidence type="ECO:0000259" key="2">
    <source>
        <dbReference type="PROSITE" id="PS50003"/>
    </source>
</evidence>
<protein>
    <recommendedName>
        <fullName evidence="2">PH domain-containing protein</fullName>
    </recommendedName>
</protein>
<dbReference type="InterPro" id="IPR011993">
    <property type="entry name" value="PH-like_dom_sf"/>
</dbReference>
<dbReference type="Proteomes" id="UP000054408">
    <property type="component" value="Unassembled WGS sequence"/>
</dbReference>
<dbReference type="PROSITE" id="PS50003">
    <property type="entry name" value="PH_DOMAIN"/>
    <property type="match status" value="1"/>
</dbReference>
<feature type="domain" description="PH" evidence="2">
    <location>
        <begin position="8"/>
        <end position="117"/>
    </location>
</feature>
<keyword evidence="4" id="KW-1185">Reference proteome</keyword>
<feature type="region of interest" description="Disordered" evidence="1">
    <location>
        <begin position="192"/>
        <end position="251"/>
    </location>
</feature>
<evidence type="ECO:0000313" key="4">
    <source>
        <dbReference type="Proteomes" id="UP000054408"/>
    </source>
</evidence>
<gene>
    <name evidence="3" type="ORF">AMSG_10400</name>
</gene>
<feature type="compositionally biased region" description="Pro residues" evidence="1">
    <location>
        <begin position="195"/>
        <end position="215"/>
    </location>
</feature>
<accession>A0A0L0DRA8</accession>
<evidence type="ECO:0000256" key="1">
    <source>
        <dbReference type="SAM" id="MobiDB-lite"/>
    </source>
</evidence>
<organism evidence="3 4">
    <name type="scientific">Thecamonas trahens ATCC 50062</name>
    <dbReference type="NCBI Taxonomy" id="461836"/>
    <lineage>
        <taxon>Eukaryota</taxon>
        <taxon>Apusozoa</taxon>
        <taxon>Apusomonadida</taxon>
        <taxon>Apusomonadidae</taxon>
        <taxon>Thecamonas</taxon>
    </lineage>
</organism>
<dbReference type="AlphaFoldDB" id="A0A0L0DRA8"/>
<sequence>MATEKSSAYPVGGVLWEYSSGVFSSGWSQRWGAVDASSGSLHLFTAKPRCIRRRVQNGTFWSSSRKKVNLAEVTDLVIDDTKGPCFSLNTGRHKLQLKAQKPEYRAEWIAAISPHLSTPSALESASLIAPPPTPAAVGAPPPAVAPPSFASNAAPPPHHPRPGMAAGVAAGAVVGGSAAYAASAYSPASAATPASAPPPAFSDPPAASTPPPPAFSSPAAASAPPPPAFSAPAVASTACAPGATPWGPPANPAAYRPALY</sequence>
<dbReference type="Gene3D" id="2.30.29.30">
    <property type="entry name" value="Pleckstrin-homology domain (PH domain)/Phosphotyrosine-binding domain (PTB)"/>
    <property type="match status" value="1"/>
</dbReference>
<name>A0A0L0DRA8_THETB</name>
<dbReference type="SUPFAM" id="SSF50729">
    <property type="entry name" value="PH domain-like"/>
    <property type="match status" value="1"/>
</dbReference>